<evidence type="ECO:0000313" key="3">
    <source>
        <dbReference type="Proteomes" id="UP000199310"/>
    </source>
</evidence>
<dbReference type="EMBL" id="FOJG01000001">
    <property type="protein sequence ID" value="SEW19068.1"/>
    <property type="molecule type" value="Genomic_DNA"/>
</dbReference>
<evidence type="ECO:0000313" key="2">
    <source>
        <dbReference type="EMBL" id="SEW19068.1"/>
    </source>
</evidence>
<gene>
    <name evidence="2" type="ORF">SAMN04488122_1059</name>
</gene>
<dbReference type="Proteomes" id="UP000199310">
    <property type="component" value="Unassembled WGS sequence"/>
</dbReference>
<feature type="domain" description="DinB-like" evidence="1">
    <location>
        <begin position="22"/>
        <end position="183"/>
    </location>
</feature>
<dbReference type="InterPro" id="IPR034660">
    <property type="entry name" value="DinB/YfiT-like"/>
</dbReference>
<dbReference type="OrthoDB" id="1524454at2"/>
<dbReference type="AlphaFoldDB" id="A0A1I0PXJ2"/>
<reference evidence="3" key="1">
    <citation type="submission" date="2016-10" db="EMBL/GenBank/DDBJ databases">
        <authorList>
            <person name="Varghese N."/>
            <person name="Submissions S."/>
        </authorList>
    </citation>
    <scope>NUCLEOTIDE SEQUENCE [LARGE SCALE GENOMIC DNA]</scope>
    <source>
        <strain evidence="3">DSM 3695</strain>
    </source>
</reference>
<evidence type="ECO:0000259" key="1">
    <source>
        <dbReference type="Pfam" id="PF12867"/>
    </source>
</evidence>
<dbReference type="Pfam" id="PF12867">
    <property type="entry name" value="DinB_2"/>
    <property type="match status" value="1"/>
</dbReference>
<dbReference type="SUPFAM" id="SSF109854">
    <property type="entry name" value="DinB/YfiT-like putative metalloenzymes"/>
    <property type="match status" value="1"/>
</dbReference>
<accession>A0A1I0PXJ2</accession>
<proteinExistence type="predicted"/>
<sequence>MSAVNSLELLRQLRKNIVAVQYKVENSLGSQTPAILQHAPAPGKWSAIQCLEHLNTYGRVYLPALDTAIANAAQRNSQPNKLFKSSWLGAYFTRLMQPSADGQLRSRMKSPKGHLPAIQPEVATVLQEFIQQQEQMEKLMLRAEKVNIQQIKIPTSLSRFIKLSAGDTFGFLTAHINRHVLQAERAVKSAQAIEKDYQDA</sequence>
<name>A0A1I0PXJ2_9BACT</name>
<dbReference type="InterPro" id="IPR024775">
    <property type="entry name" value="DinB-like"/>
</dbReference>
<organism evidence="2 3">
    <name type="scientific">Chitinophaga arvensicola</name>
    <dbReference type="NCBI Taxonomy" id="29529"/>
    <lineage>
        <taxon>Bacteria</taxon>
        <taxon>Pseudomonadati</taxon>
        <taxon>Bacteroidota</taxon>
        <taxon>Chitinophagia</taxon>
        <taxon>Chitinophagales</taxon>
        <taxon>Chitinophagaceae</taxon>
        <taxon>Chitinophaga</taxon>
    </lineage>
</organism>
<dbReference type="RefSeq" id="WP_089891474.1">
    <property type="nucleotide sequence ID" value="NZ_FOJG01000001.1"/>
</dbReference>
<dbReference type="Gene3D" id="1.20.120.450">
    <property type="entry name" value="dinb family like domain"/>
    <property type="match status" value="1"/>
</dbReference>
<protein>
    <submittedName>
        <fullName evidence="2">DinB superfamily protein</fullName>
    </submittedName>
</protein>
<keyword evidence="3" id="KW-1185">Reference proteome</keyword>
<dbReference type="STRING" id="29529.SAMN04488122_1059"/>